<reference evidence="1 2" key="1">
    <citation type="submission" date="2014-11" db="EMBL/GenBank/DDBJ databases">
        <title>Symbiosis island explosion on the genome of extra-slow-growing strains of soybean bradyrhizobia with massive insertion sequences.</title>
        <authorList>
            <person name="Iida T."/>
            <person name="Minamisawa K."/>
        </authorList>
    </citation>
    <scope>NUCLEOTIDE SEQUENCE [LARGE SCALE GENOMIC DNA]</scope>
    <source>
        <strain evidence="1 2">NK6</strain>
    </source>
</reference>
<evidence type="ECO:0000313" key="1">
    <source>
        <dbReference type="EMBL" id="BAR60202.1"/>
    </source>
</evidence>
<name>A0A0E4BTA3_9BRAD</name>
<accession>A0A0E4BTA3</accession>
<gene>
    <name evidence="1" type="ORF">NK6_7051</name>
</gene>
<dbReference type="AlphaFoldDB" id="A0A0E4BTA3"/>
<dbReference type="Proteomes" id="UP000063308">
    <property type="component" value="Chromosome"/>
</dbReference>
<organism evidence="1 2">
    <name type="scientific">Bradyrhizobium diazoefficiens</name>
    <dbReference type="NCBI Taxonomy" id="1355477"/>
    <lineage>
        <taxon>Bacteria</taxon>
        <taxon>Pseudomonadati</taxon>
        <taxon>Pseudomonadota</taxon>
        <taxon>Alphaproteobacteria</taxon>
        <taxon>Hyphomicrobiales</taxon>
        <taxon>Nitrobacteraceae</taxon>
        <taxon>Bradyrhizobium</taxon>
    </lineage>
</organism>
<protein>
    <submittedName>
        <fullName evidence="1">Uncharacterized protein</fullName>
    </submittedName>
</protein>
<evidence type="ECO:0000313" key="2">
    <source>
        <dbReference type="Proteomes" id="UP000063308"/>
    </source>
</evidence>
<sequence length="47" mass="5064">MSAHRNVSTSPGIGLRGGDWGRAGFIPGWDDDFVKSEGAATWKAWKS</sequence>
<dbReference type="EMBL" id="AP014685">
    <property type="protein sequence ID" value="BAR60202.1"/>
    <property type="molecule type" value="Genomic_DNA"/>
</dbReference>
<proteinExistence type="predicted"/>